<accession>A0ABU4VN61</accession>
<evidence type="ECO:0000313" key="6">
    <source>
        <dbReference type="EMBL" id="MDX8153282.1"/>
    </source>
</evidence>
<dbReference type="InterPro" id="IPR001647">
    <property type="entry name" value="HTH_TetR"/>
</dbReference>
<evidence type="ECO:0000256" key="4">
    <source>
        <dbReference type="PROSITE-ProRule" id="PRU00335"/>
    </source>
</evidence>
<dbReference type="InterPro" id="IPR036271">
    <property type="entry name" value="Tet_transcr_reg_TetR-rel_C_sf"/>
</dbReference>
<feature type="domain" description="HTH tetR-type" evidence="5">
    <location>
        <begin position="17"/>
        <end position="78"/>
    </location>
</feature>
<protein>
    <submittedName>
        <fullName evidence="6">TetR/AcrR family transcriptional regulator</fullName>
    </submittedName>
</protein>
<organism evidence="6 7">
    <name type="scientific">Patulibacter brassicae</name>
    <dbReference type="NCBI Taxonomy" id="1705717"/>
    <lineage>
        <taxon>Bacteria</taxon>
        <taxon>Bacillati</taxon>
        <taxon>Actinomycetota</taxon>
        <taxon>Thermoleophilia</taxon>
        <taxon>Solirubrobacterales</taxon>
        <taxon>Patulibacteraceae</taxon>
        <taxon>Patulibacter</taxon>
    </lineage>
</organism>
<dbReference type="SUPFAM" id="SSF46689">
    <property type="entry name" value="Homeodomain-like"/>
    <property type="match status" value="1"/>
</dbReference>
<evidence type="ECO:0000256" key="2">
    <source>
        <dbReference type="ARBA" id="ARBA00023125"/>
    </source>
</evidence>
<dbReference type="InterPro" id="IPR009057">
    <property type="entry name" value="Homeodomain-like_sf"/>
</dbReference>
<keyword evidence="7" id="KW-1185">Reference proteome</keyword>
<dbReference type="PANTHER" id="PTHR30055">
    <property type="entry name" value="HTH-TYPE TRANSCRIPTIONAL REGULATOR RUTR"/>
    <property type="match status" value="1"/>
</dbReference>
<dbReference type="RefSeq" id="WP_319955431.1">
    <property type="nucleotide sequence ID" value="NZ_JAXAVX010000012.1"/>
</dbReference>
<evidence type="ECO:0000313" key="7">
    <source>
        <dbReference type="Proteomes" id="UP001277761"/>
    </source>
</evidence>
<evidence type="ECO:0000256" key="3">
    <source>
        <dbReference type="ARBA" id="ARBA00023163"/>
    </source>
</evidence>
<dbReference type="PANTHER" id="PTHR30055:SF234">
    <property type="entry name" value="HTH-TYPE TRANSCRIPTIONAL REGULATOR BETI"/>
    <property type="match status" value="1"/>
</dbReference>
<dbReference type="EMBL" id="JAXAVX010000012">
    <property type="protein sequence ID" value="MDX8153282.1"/>
    <property type="molecule type" value="Genomic_DNA"/>
</dbReference>
<evidence type="ECO:0000259" key="5">
    <source>
        <dbReference type="PROSITE" id="PS50977"/>
    </source>
</evidence>
<dbReference type="PROSITE" id="PS50977">
    <property type="entry name" value="HTH_TETR_2"/>
    <property type="match status" value="1"/>
</dbReference>
<dbReference type="Gene3D" id="1.10.10.60">
    <property type="entry name" value="Homeodomain-like"/>
    <property type="match status" value="1"/>
</dbReference>
<dbReference type="Gene3D" id="1.10.357.10">
    <property type="entry name" value="Tetracycline Repressor, domain 2"/>
    <property type="match status" value="1"/>
</dbReference>
<keyword evidence="2 4" id="KW-0238">DNA-binding</keyword>
<proteinExistence type="predicted"/>
<name>A0ABU4VN61_9ACTN</name>
<evidence type="ECO:0000256" key="1">
    <source>
        <dbReference type="ARBA" id="ARBA00023015"/>
    </source>
</evidence>
<dbReference type="SUPFAM" id="SSF48498">
    <property type="entry name" value="Tetracyclin repressor-like, C-terminal domain"/>
    <property type="match status" value="1"/>
</dbReference>
<feature type="DNA-binding region" description="H-T-H motif" evidence="4">
    <location>
        <begin position="41"/>
        <end position="60"/>
    </location>
</feature>
<dbReference type="InterPro" id="IPR050109">
    <property type="entry name" value="HTH-type_TetR-like_transc_reg"/>
</dbReference>
<sequence>MRSVPPSASEKRAIRHAAFRRRLLEGVEGRLNEGAVYSELTVEQIASDAGVSRSTFYLHFRDKSHLLEEFFADVVGDITDAARGWWDLPPDAGYDDVHDAIRNMLVVCRPHAALMSAVTEAAGYEPALRAHLDALITEGAGEVEQHILHGQARGSVRAFPAPTSVAAWLAWTAERGMGKLLPNTDDAALAELSLGLTTIIWSTLYDGTGRPGSGGRDDGSGA</sequence>
<keyword evidence="1" id="KW-0805">Transcription regulation</keyword>
<dbReference type="Proteomes" id="UP001277761">
    <property type="component" value="Unassembled WGS sequence"/>
</dbReference>
<reference evidence="6 7" key="1">
    <citation type="submission" date="2023-11" db="EMBL/GenBank/DDBJ databases">
        <authorList>
            <person name="Xu M."/>
            <person name="Jiang T."/>
        </authorList>
    </citation>
    <scope>NUCLEOTIDE SEQUENCE [LARGE SCALE GENOMIC DNA]</scope>
    <source>
        <strain evidence="6 7">SD</strain>
    </source>
</reference>
<keyword evidence="3" id="KW-0804">Transcription</keyword>
<comment type="caution">
    <text evidence="6">The sequence shown here is derived from an EMBL/GenBank/DDBJ whole genome shotgun (WGS) entry which is preliminary data.</text>
</comment>
<dbReference type="Pfam" id="PF00440">
    <property type="entry name" value="TetR_N"/>
    <property type="match status" value="1"/>
</dbReference>
<gene>
    <name evidence="6" type="ORF">SK069_16910</name>
</gene>